<reference evidence="2" key="1">
    <citation type="submission" date="2021-06" db="EMBL/GenBank/DDBJ databases">
        <title>Parelaphostrongylus tenuis whole genome reference sequence.</title>
        <authorList>
            <person name="Garwood T.J."/>
            <person name="Larsen P.A."/>
            <person name="Fountain-Jones N.M."/>
            <person name="Garbe J.R."/>
            <person name="Macchietto M.G."/>
            <person name="Kania S.A."/>
            <person name="Gerhold R.W."/>
            <person name="Richards J.E."/>
            <person name="Wolf T.M."/>
        </authorList>
    </citation>
    <scope>NUCLEOTIDE SEQUENCE</scope>
    <source>
        <strain evidence="2">MNPRO001-30</strain>
        <tissue evidence="2">Meninges</tissue>
    </source>
</reference>
<accession>A0AAD5MKX9</accession>
<organism evidence="2 3">
    <name type="scientific">Parelaphostrongylus tenuis</name>
    <name type="common">Meningeal worm</name>
    <dbReference type="NCBI Taxonomy" id="148309"/>
    <lineage>
        <taxon>Eukaryota</taxon>
        <taxon>Metazoa</taxon>
        <taxon>Ecdysozoa</taxon>
        <taxon>Nematoda</taxon>
        <taxon>Chromadorea</taxon>
        <taxon>Rhabditida</taxon>
        <taxon>Rhabditina</taxon>
        <taxon>Rhabditomorpha</taxon>
        <taxon>Strongyloidea</taxon>
        <taxon>Metastrongylidae</taxon>
        <taxon>Parelaphostrongylus</taxon>
    </lineage>
</organism>
<dbReference type="Pfam" id="PF01681">
    <property type="entry name" value="C6"/>
    <property type="match status" value="3"/>
</dbReference>
<dbReference type="Gene3D" id="2.20.100.10">
    <property type="entry name" value="Thrombospondin type-1 (TSP1) repeat"/>
    <property type="match status" value="1"/>
</dbReference>
<name>A0AAD5MKX9_PARTN</name>
<feature type="domain" description="C6" evidence="1">
    <location>
        <begin position="109"/>
        <end position="196"/>
    </location>
</feature>
<dbReference type="InterPro" id="IPR036383">
    <property type="entry name" value="TSP1_rpt_sf"/>
</dbReference>
<evidence type="ECO:0000313" key="3">
    <source>
        <dbReference type="Proteomes" id="UP001196413"/>
    </source>
</evidence>
<dbReference type="PANTHER" id="PTHR31507">
    <property type="entry name" value="PROTEIN CBG15923"/>
    <property type="match status" value="1"/>
</dbReference>
<dbReference type="EMBL" id="JAHQIW010003861">
    <property type="protein sequence ID" value="KAJ1360420.1"/>
    <property type="molecule type" value="Genomic_DNA"/>
</dbReference>
<sequence>MSAVLASLSKNLTVNIDSFKQLTARIGRLRSGEIATLYANGNLPLKSGRGRILSKISCNSDVKWVTESNVVILNVSCIVQKYGKKSTSPNLPSQPPATTSRPSPGLEPCMVCPKVSVIALTAIYTNGFITQVSSTNGECETVQLTCQGNKDDDELVWLINGKVYQEGVGVLKMTLLCNKMMKWTTSNGWPVLYVSCGVKTKITLSPKRSTTTTSITTTTTPTAAPTQSSTVASKCYQCPNLQPQAVESLGSNEENGILVSEYYTGSNRCRAADIRCYAYKGYGNATLIIIGESELTLAPIDASISLMCSPYGQWMMVDKKINSASCRITRSPENKTASVSFMIPTSTTTSTKSGTDERTPCSSCDRMLVTNAPTGYKNGFVMMNTYYNGSCINGELTCSSPDNMSKVAWIGSLGESHTDFAVKTILKLTCNEQAKWLTPSGATVGTLSCVKNERIIREDTLTSLGSSTITIPTTTAIPTATTISTATTIPSTTTILTATTIPTVTTIPTMVPTAIVCESSKWSEWKDWSNCTDTCGACGTMQRFRECVNREAGCTCDGNSTETQVCNKEVCMYPRTSCCQGYAPASYAGKFYCMEPT</sequence>
<dbReference type="InterPro" id="IPR000884">
    <property type="entry name" value="TSP1_rpt"/>
</dbReference>
<proteinExistence type="predicted"/>
<dbReference type="SMART" id="SM00209">
    <property type="entry name" value="TSP1"/>
    <property type="match status" value="1"/>
</dbReference>
<dbReference type="PANTHER" id="PTHR31507:SF12">
    <property type="entry name" value="C6 DOMAIN-CONTAINING PROTEIN"/>
    <property type="match status" value="1"/>
</dbReference>
<evidence type="ECO:0000313" key="2">
    <source>
        <dbReference type="EMBL" id="KAJ1360420.1"/>
    </source>
</evidence>
<gene>
    <name evidence="2" type="ORF">KIN20_019382</name>
</gene>
<evidence type="ECO:0000259" key="1">
    <source>
        <dbReference type="SMART" id="SM01048"/>
    </source>
</evidence>
<feature type="domain" description="C6" evidence="1">
    <location>
        <begin position="361"/>
        <end position="449"/>
    </location>
</feature>
<dbReference type="InterPro" id="IPR002601">
    <property type="entry name" value="C6_domain"/>
</dbReference>
<comment type="caution">
    <text evidence="2">The sequence shown here is derived from an EMBL/GenBank/DDBJ whole genome shotgun (WGS) entry which is preliminary data.</text>
</comment>
<dbReference type="Pfam" id="PF00090">
    <property type="entry name" value="TSP_1"/>
    <property type="match status" value="1"/>
</dbReference>
<dbReference type="Proteomes" id="UP001196413">
    <property type="component" value="Unassembled WGS sequence"/>
</dbReference>
<dbReference type="AlphaFoldDB" id="A0AAD5MKX9"/>
<keyword evidence="3" id="KW-1185">Reference proteome</keyword>
<protein>
    <recommendedName>
        <fullName evidence="1">C6 domain-containing protein</fullName>
    </recommendedName>
</protein>
<feature type="domain" description="C6" evidence="1">
    <location>
        <begin position="235"/>
        <end position="326"/>
    </location>
</feature>
<dbReference type="PROSITE" id="PS50092">
    <property type="entry name" value="TSP1"/>
    <property type="match status" value="1"/>
</dbReference>
<dbReference type="SUPFAM" id="SSF82895">
    <property type="entry name" value="TSP-1 type 1 repeat"/>
    <property type="match status" value="1"/>
</dbReference>
<dbReference type="SMART" id="SM01048">
    <property type="entry name" value="C6"/>
    <property type="match status" value="3"/>
</dbReference>